<proteinExistence type="predicted"/>
<dbReference type="OrthoDB" id="117760at2"/>
<feature type="region of interest" description="Disordered" evidence="1">
    <location>
        <begin position="227"/>
        <end position="266"/>
    </location>
</feature>
<dbReference type="KEGG" id="acm:AciX9_3041"/>
<evidence type="ECO:0000256" key="2">
    <source>
        <dbReference type="SAM" id="SignalP"/>
    </source>
</evidence>
<dbReference type="AlphaFoldDB" id="E8X080"/>
<evidence type="ECO:0000313" key="3">
    <source>
        <dbReference type="EMBL" id="ADW70061.1"/>
    </source>
</evidence>
<protein>
    <recommendedName>
        <fullName evidence="5">FecR protein domain-containing protein</fullName>
    </recommendedName>
</protein>
<name>E8X080_GRATM</name>
<evidence type="ECO:0008006" key="5">
    <source>
        <dbReference type="Google" id="ProtNLM"/>
    </source>
</evidence>
<keyword evidence="4" id="KW-1185">Reference proteome</keyword>
<feature type="chain" id="PRO_5003234031" description="FecR protein domain-containing protein" evidence="2">
    <location>
        <begin position="23"/>
        <end position="330"/>
    </location>
</feature>
<dbReference type="HOGENOM" id="CLU_915074_0_0_0"/>
<dbReference type="Proteomes" id="UP000000343">
    <property type="component" value="Chromosome"/>
</dbReference>
<dbReference type="RefSeq" id="WP_013581375.1">
    <property type="nucleotide sequence ID" value="NC_015064.1"/>
</dbReference>
<keyword evidence="2" id="KW-0732">Signal</keyword>
<gene>
    <name evidence="3" type="ordered locus">AciX9_3041</name>
</gene>
<reference evidence="4" key="1">
    <citation type="submission" date="2011-01" db="EMBL/GenBank/DDBJ databases">
        <title>Complete sequence of chromosome of Acidobacterium sp. MP5ACTX9.</title>
        <authorList>
            <consortium name="US DOE Joint Genome Institute"/>
            <person name="Lucas S."/>
            <person name="Copeland A."/>
            <person name="Lapidus A."/>
            <person name="Cheng J.-F."/>
            <person name="Goodwin L."/>
            <person name="Pitluck S."/>
            <person name="Teshima H."/>
            <person name="Detter J.C."/>
            <person name="Han C."/>
            <person name="Tapia R."/>
            <person name="Land M."/>
            <person name="Hauser L."/>
            <person name="Kyrpides N."/>
            <person name="Ivanova N."/>
            <person name="Ovchinnikova G."/>
            <person name="Pagani I."/>
            <person name="Rawat S.R."/>
            <person name="Mannisto M."/>
            <person name="Haggblom M.M."/>
            <person name="Woyke T."/>
        </authorList>
    </citation>
    <scope>NUCLEOTIDE SEQUENCE [LARGE SCALE GENOMIC DNA]</scope>
    <source>
        <strain evidence="4">MP5ACTX9</strain>
    </source>
</reference>
<dbReference type="STRING" id="1198114.AciX9_3041"/>
<sequence length="330" mass="34380">MKSGWILLAVGCGALGTMKADAQAWTQPRVAGSVPLGEANATGILMVTGGKNILGTASVITALDRPAHVTLDRGGSILVCQTSVLKLTESQMGPADALVRDWSPQVLLALDRGAMEVRMPMLPGDALVTPDLRFTSASSKGKGEALDLAIRTTSNGDTCVENRGKKAPTLNISDSFGESSYQLKAGQHVMFEHGSLKEVNDRESTPCGCPPVGHEEISLAEAAVRRGSSKPVTAKQAAKEHPFPAAVSEGLAPPSPLPPEDPKTTHVQVATTLSYDPAADQKPAPAATGTVPPEVTLATAPALNPPPPPKVEGHGVMHSIGSFFKRIFVR</sequence>
<feature type="signal peptide" evidence="2">
    <location>
        <begin position="1"/>
        <end position="22"/>
    </location>
</feature>
<evidence type="ECO:0000313" key="4">
    <source>
        <dbReference type="Proteomes" id="UP000000343"/>
    </source>
</evidence>
<dbReference type="PaxDb" id="1198114-AciX9_3041"/>
<organism evidence="4">
    <name type="scientific">Granulicella tundricola (strain ATCC BAA-1859 / DSM 23138 / MP5ACTX9)</name>
    <dbReference type="NCBI Taxonomy" id="1198114"/>
    <lineage>
        <taxon>Bacteria</taxon>
        <taxon>Pseudomonadati</taxon>
        <taxon>Acidobacteriota</taxon>
        <taxon>Terriglobia</taxon>
        <taxon>Terriglobales</taxon>
        <taxon>Acidobacteriaceae</taxon>
        <taxon>Granulicella</taxon>
    </lineage>
</organism>
<accession>E8X080</accession>
<dbReference type="eggNOG" id="ENOG502ZVJA">
    <property type="taxonomic scope" value="Bacteria"/>
</dbReference>
<dbReference type="EMBL" id="CP002480">
    <property type="protein sequence ID" value="ADW70061.1"/>
    <property type="molecule type" value="Genomic_DNA"/>
</dbReference>
<evidence type="ECO:0000256" key="1">
    <source>
        <dbReference type="SAM" id="MobiDB-lite"/>
    </source>
</evidence>